<dbReference type="SUPFAM" id="SSF88713">
    <property type="entry name" value="Glycoside hydrolase/deacetylase"/>
    <property type="match status" value="1"/>
</dbReference>
<dbReference type="PANTHER" id="PTHR46471:SF2">
    <property type="entry name" value="CHITIN DEACETYLASE-RELATED"/>
    <property type="match status" value="1"/>
</dbReference>
<dbReference type="PANTHER" id="PTHR46471">
    <property type="entry name" value="CHITIN DEACETYLASE"/>
    <property type="match status" value="1"/>
</dbReference>
<comment type="cofactor">
    <cofactor evidence="1">
        <name>Co(2+)</name>
        <dbReference type="ChEBI" id="CHEBI:48828"/>
    </cofactor>
</comment>
<evidence type="ECO:0000256" key="4">
    <source>
        <dbReference type="ARBA" id="ARBA00022801"/>
    </source>
</evidence>
<evidence type="ECO:0000256" key="6">
    <source>
        <dbReference type="ARBA" id="ARBA00023285"/>
    </source>
</evidence>
<evidence type="ECO:0000313" key="10">
    <source>
        <dbReference type="Proteomes" id="UP000635477"/>
    </source>
</evidence>
<protein>
    <recommendedName>
        <fullName evidence="8">NodB homology domain-containing protein</fullName>
    </recommendedName>
</protein>
<keyword evidence="2" id="KW-0479">Metal-binding</keyword>
<dbReference type="OrthoDB" id="407355at2759"/>
<keyword evidence="3 7" id="KW-0732">Signal</keyword>
<evidence type="ECO:0000313" key="9">
    <source>
        <dbReference type="EMBL" id="KAF4979734.1"/>
    </source>
</evidence>
<keyword evidence="4" id="KW-0378">Hydrolase</keyword>
<dbReference type="CDD" id="cd10951">
    <property type="entry name" value="CE4_ClCDA_like"/>
    <property type="match status" value="1"/>
</dbReference>
<evidence type="ECO:0000259" key="8">
    <source>
        <dbReference type="PROSITE" id="PS51677"/>
    </source>
</evidence>
<dbReference type="GO" id="GO:0016810">
    <property type="term" value="F:hydrolase activity, acting on carbon-nitrogen (but not peptide) bonds"/>
    <property type="evidence" value="ECO:0007669"/>
    <property type="project" value="InterPro"/>
</dbReference>
<sequence>MSIRSLLLAGLSSWQLAAAQSASATPVPVGVSIQSCTLEGVVAITFDDGPYIYTEALLDQLAVAGIPATFFLNGNNWANIMDHAPTVQRMVAEGHQVASHTYSHPDMATLNQTAITSEMTRLEDNFIEIIGQYPVYMRPPYFSFNNPTLRVLGQLGYKVIHADIDTLDWQNNTPETTNLSLELFEAGLQNGGSIALMHDVHQNTVENLVPLIINSILGSNLRAVTVGECLGDAQANWYRASRPAKRVRSAEHAFKHSRYISRRSL</sequence>
<evidence type="ECO:0000256" key="7">
    <source>
        <dbReference type="SAM" id="SignalP"/>
    </source>
</evidence>
<gene>
    <name evidence="9" type="ORF">FZEAL_4091</name>
</gene>
<reference evidence="9" key="2">
    <citation type="submission" date="2020-05" db="EMBL/GenBank/DDBJ databases">
        <authorList>
            <person name="Kim H.-S."/>
            <person name="Proctor R.H."/>
            <person name="Brown D.W."/>
        </authorList>
    </citation>
    <scope>NUCLEOTIDE SEQUENCE</scope>
    <source>
        <strain evidence="9">NRRL 22465</strain>
    </source>
</reference>
<keyword evidence="6" id="KW-0170">Cobalt</keyword>
<dbReference type="InterPro" id="IPR002509">
    <property type="entry name" value="NODB_dom"/>
</dbReference>
<accession>A0A8H4UN67</accession>
<keyword evidence="5" id="KW-0119">Carbohydrate metabolism</keyword>
<dbReference type="GO" id="GO:0005975">
    <property type="term" value="P:carbohydrate metabolic process"/>
    <property type="evidence" value="ECO:0007669"/>
    <property type="project" value="InterPro"/>
</dbReference>
<dbReference type="InterPro" id="IPR011330">
    <property type="entry name" value="Glyco_hydro/deAcase_b/a-brl"/>
</dbReference>
<reference evidence="9" key="1">
    <citation type="journal article" date="2020" name="BMC Genomics">
        <title>Correction to: Identification and distribution of gene clusters required for synthesis of sphingolipid metabolism inhibitors in diverse species of the filamentous fungus Fusarium.</title>
        <authorList>
            <person name="Kim H.S."/>
            <person name="Lohmar J.M."/>
            <person name="Busman M."/>
            <person name="Brown D.W."/>
            <person name="Naumann T.A."/>
            <person name="Divon H.H."/>
            <person name="Lysoe E."/>
            <person name="Uhlig S."/>
            <person name="Proctor R.H."/>
        </authorList>
    </citation>
    <scope>NUCLEOTIDE SEQUENCE</scope>
    <source>
        <strain evidence="9">NRRL 22465</strain>
    </source>
</reference>
<dbReference type="GO" id="GO:0046872">
    <property type="term" value="F:metal ion binding"/>
    <property type="evidence" value="ECO:0007669"/>
    <property type="project" value="UniProtKB-KW"/>
</dbReference>
<dbReference type="PROSITE" id="PS51677">
    <property type="entry name" value="NODB"/>
    <property type="match status" value="1"/>
</dbReference>
<comment type="caution">
    <text evidence="9">The sequence shown here is derived from an EMBL/GenBank/DDBJ whole genome shotgun (WGS) entry which is preliminary data.</text>
</comment>
<feature type="signal peptide" evidence="7">
    <location>
        <begin position="1"/>
        <end position="19"/>
    </location>
</feature>
<evidence type="ECO:0000256" key="5">
    <source>
        <dbReference type="ARBA" id="ARBA00023277"/>
    </source>
</evidence>
<dbReference type="EMBL" id="JABEYC010000280">
    <property type="protein sequence ID" value="KAF4979734.1"/>
    <property type="molecule type" value="Genomic_DNA"/>
</dbReference>
<dbReference type="Proteomes" id="UP000635477">
    <property type="component" value="Unassembled WGS sequence"/>
</dbReference>
<evidence type="ECO:0000256" key="2">
    <source>
        <dbReference type="ARBA" id="ARBA00022723"/>
    </source>
</evidence>
<evidence type="ECO:0000256" key="1">
    <source>
        <dbReference type="ARBA" id="ARBA00001941"/>
    </source>
</evidence>
<feature type="domain" description="NodB homology" evidence="8">
    <location>
        <begin position="40"/>
        <end position="227"/>
    </location>
</feature>
<name>A0A8H4UN67_9HYPO</name>
<dbReference type="Gene3D" id="3.20.20.370">
    <property type="entry name" value="Glycoside hydrolase/deacetylase"/>
    <property type="match status" value="1"/>
</dbReference>
<organism evidence="9 10">
    <name type="scientific">Fusarium zealandicum</name>
    <dbReference type="NCBI Taxonomy" id="1053134"/>
    <lineage>
        <taxon>Eukaryota</taxon>
        <taxon>Fungi</taxon>
        <taxon>Dikarya</taxon>
        <taxon>Ascomycota</taxon>
        <taxon>Pezizomycotina</taxon>
        <taxon>Sordariomycetes</taxon>
        <taxon>Hypocreomycetidae</taxon>
        <taxon>Hypocreales</taxon>
        <taxon>Nectriaceae</taxon>
        <taxon>Fusarium</taxon>
        <taxon>Fusarium staphyleae species complex</taxon>
    </lineage>
</organism>
<dbReference type="Pfam" id="PF01522">
    <property type="entry name" value="Polysacc_deac_1"/>
    <property type="match status" value="1"/>
</dbReference>
<dbReference type="AlphaFoldDB" id="A0A8H4UN67"/>
<feature type="chain" id="PRO_5034324092" description="NodB homology domain-containing protein" evidence="7">
    <location>
        <begin position="20"/>
        <end position="265"/>
    </location>
</feature>
<proteinExistence type="predicted"/>
<evidence type="ECO:0000256" key="3">
    <source>
        <dbReference type="ARBA" id="ARBA00022729"/>
    </source>
</evidence>
<keyword evidence="10" id="KW-1185">Reference proteome</keyword>